<evidence type="ECO:0000313" key="2">
    <source>
        <dbReference type="EMBL" id="KAF6208647.1"/>
    </source>
</evidence>
<accession>A0A8S9XI46</accession>
<gene>
    <name evidence="2" type="ORF">GE061_017105</name>
</gene>
<name>A0A8S9XI46_APOLU</name>
<feature type="region of interest" description="Disordered" evidence="1">
    <location>
        <begin position="1"/>
        <end position="68"/>
    </location>
</feature>
<evidence type="ECO:0000313" key="3">
    <source>
        <dbReference type="Proteomes" id="UP000466442"/>
    </source>
</evidence>
<evidence type="ECO:0000256" key="1">
    <source>
        <dbReference type="SAM" id="MobiDB-lite"/>
    </source>
</evidence>
<dbReference type="EMBL" id="WIXP02000007">
    <property type="protein sequence ID" value="KAF6208647.1"/>
    <property type="molecule type" value="Genomic_DNA"/>
</dbReference>
<reference evidence="2" key="1">
    <citation type="journal article" date="2021" name="Mol. Ecol. Resour.">
        <title>Apolygus lucorum genome provides insights into omnivorousness and mesophyll feeding.</title>
        <authorList>
            <person name="Liu Y."/>
            <person name="Liu H."/>
            <person name="Wang H."/>
            <person name="Huang T."/>
            <person name="Liu B."/>
            <person name="Yang B."/>
            <person name="Yin L."/>
            <person name="Li B."/>
            <person name="Zhang Y."/>
            <person name="Zhang S."/>
            <person name="Jiang F."/>
            <person name="Zhang X."/>
            <person name="Ren Y."/>
            <person name="Wang B."/>
            <person name="Wang S."/>
            <person name="Lu Y."/>
            <person name="Wu K."/>
            <person name="Fan W."/>
            <person name="Wang G."/>
        </authorList>
    </citation>
    <scope>NUCLEOTIDE SEQUENCE</scope>
    <source>
        <strain evidence="2">12Hb</strain>
    </source>
</reference>
<organism evidence="2 3">
    <name type="scientific">Apolygus lucorum</name>
    <name type="common">Small green plant bug</name>
    <name type="synonym">Lygocoris lucorum</name>
    <dbReference type="NCBI Taxonomy" id="248454"/>
    <lineage>
        <taxon>Eukaryota</taxon>
        <taxon>Metazoa</taxon>
        <taxon>Ecdysozoa</taxon>
        <taxon>Arthropoda</taxon>
        <taxon>Hexapoda</taxon>
        <taxon>Insecta</taxon>
        <taxon>Pterygota</taxon>
        <taxon>Neoptera</taxon>
        <taxon>Paraneoptera</taxon>
        <taxon>Hemiptera</taxon>
        <taxon>Heteroptera</taxon>
        <taxon>Panheteroptera</taxon>
        <taxon>Cimicomorpha</taxon>
        <taxon>Miridae</taxon>
        <taxon>Mirini</taxon>
        <taxon>Apolygus</taxon>
    </lineage>
</organism>
<comment type="caution">
    <text evidence="2">The sequence shown here is derived from an EMBL/GenBank/DDBJ whole genome shotgun (WGS) entry which is preliminary data.</text>
</comment>
<sequence>MSSPLGPAFSPITPSGDRPATPGTVSPNQTKPAKTTRPRSATPPSRSESPKSDGEEDAEWFPEPCPEPQRLLSDASSIATQHSLMVRLTRKLKKRTLACLHSTLFNLHSVSLYFLVEFLYIKLTQINLFDRLLQK</sequence>
<protein>
    <submittedName>
        <fullName evidence="2">Uncharacterized protein</fullName>
    </submittedName>
</protein>
<dbReference type="Proteomes" id="UP000466442">
    <property type="component" value="Unassembled WGS sequence"/>
</dbReference>
<proteinExistence type="predicted"/>
<keyword evidence="3" id="KW-1185">Reference proteome</keyword>
<feature type="compositionally biased region" description="Polar residues" evidence="1">
    <location>
        <begin position="23"/>
        <end position="47"/>
    </location>
</feature>
<dbReference type="AlphaFoldDB" id="A0A8S9XI46"/>